<reference evidence="1" key="2">
    <citation type="submission" date="2020-11" db="EMBL/GenBank/DDBJ databases">
        <authorList>
            <person name="McCartney M.A."/>
            <person name="Auch B."/>
            <person name="Kono T."/>
            <person name="Mallez S."/>
            <person name="Becker A."/>
            <person name="Gohl D.M."/>
            <person name="Silverstein K.A.T."/>
            <person name="Koren S."/>
            <person name="Bechman K.B."/>
            <person name="Herman A."/>
            <person name="Abrahante J.E."/>
            <person name="Garbe J."/>
        </authorList>
    </citation>
    <scope>NUCLEOTIDE SEQUENCE</scope>
    <source>
        <strain evidence="1">Duluth1</strain>
        <tissue evidence="1">Whole animal</tissue>
    </source>
</reference>
<accession>A0A9D4KAZ4</accession>
<protein>
    <submittedName>
        <fullName evidence="1">Uncharacterized protein</fullName>
    </submittedName>
</protein>
<keyword evidence="2" id="KW-1185">Reference proteome</keyword>
<name>A0A9D4KAZ4_DREPO</name>
<comment type="caution">
    <text evidence="1">The sequence shown here is derived from an EMBL/GenBank/DDBJ whole genome shotgun (WGS) entry which is preliminary data.</text>
</comment>
<organism evidence="1 2">
    <name type="scientific">Dreissena polymorpha</name>
    <name type="common">Zebra mussel</name>
    <name type="synonym">Mytilus polymorpha</name>
    <dbReference type="NCBI Taxonomy" id="45954"/>
    <lineage>
        <taxon>Eukaryota</taxon>
        <taxon>Metazoa</taxon>
        <taxon>Spiralia</taxon>
        <taxon>Lophotrochozoa</taxon>
        <taxon>Mollusca</taxon>
        <taxon>Bivalvia</taxon>
        <taxon>Autobranchia</taxon>
        <taxon>Heteroconchia</taxon>
        <taxon>Euheterodonta</taxon>
        <taxon>Imparidentia</taxon>
        <taxon>Neoheterodontei</taxon>
        <taxon>Myida</taxon>
        <taxon>Dreissenoidea</taxon>
        <taxon>Dreissenidae</taxon>
        <taxon>Dreissena</taxon>
    </lineage>
</organism>
<dbReference type="AlphaFoldDB" id="A0A9D4KAZ4"/>
<proteinExistence type="predicted"/>
<dbReference type="Proteomes" id="UP000828390">
    <property type="component" value="Unassembled WGS sequence"/>
</dbReference>
<evidence type="ECO:0000313" key="1">
    <source>
        <dbReference type="EMBL" id="KAH3836438.1"/>
    </source>
</evidence>
<gene>
    <name evidence="1" type="ORF">DPMN_109808</name>
</gene>
<dbReference type="EMBL" id="JAIWYP010000004">
    <property type="protein sequence ID" value="KAH3836438.1"/>
    <property type="molecule type" value="Genomic_DNA"/>
</dbReference>
<sequence>MHVTCLPPCAHEPLWLTLRLVTSHAGRRPLLAHACALSHDPDLAILLERADDFSSLHGKSAAGVALR</sequence>
<evidence type="ECO:0000313" key="2">
    <source>
        <dbReference type="Proteomes" id="UP000828390"/>
    </source>
</evidence>
<reference evidence="1" key="1">
    <citation type="journal article" date="2019" name="bioRxiv">
        <title>The Genome of the Zebra Mussel, Dreissena polymorpha: A Resource for Invasive Species Research.</title>
        <authorList>
            <person name="McCartney M.A."/>
            <person name="Auch B."/>
            <person name="Kono T."/>
            <person name="Mallez S."/>
            <person name="Zhang Y."/>
            <person name="Obille A."/>
            <person name="Becker A."/>
            <person name="Abrahante J.E."/>
            <person name="Garbe J."/>
            <person name="Badalamenti J.P."/>
            <person name="Herman A."/>
            <person name="Mangelson H."/>
            <person name="Liachko I."/>
            <person name="Sullivan S."/>
            <person name="Sone E.D."/>
            <person name="Koren S."/>
            <person name="Silverstein K.A.T."/>
            <person name="Beckman K.B."/>
            <person name="Gohl D.M."/>
        </authorList>
    </citation>
    <scope>NUCLEOTIDE SEQUENCE</scope>
    <source>
        <strain evidence="1">Duluth1</strain>
        <tissue evidence="1">Whole animal</tissue>
    </source>
</reference>